<dbReference type="EMBL" id="QUZT01000091">
    <property type="protein sequence ID" value="TFY85892.1"/>
    <property type="molecule type" value="Genomic_DNA"/>
</dbReference>
<dbReference type="AlphaFoldDB" id="A0A4Z0AGJ7"/>
<gene>
    <name evidence="1" type="ORF">DYL61_28790</name>
</gene>
<organism evidence="1 2">
    <name type="scientific">Pseudomonas nabeulensis</name>
    <dbReference type="NCBI Taxonomy" id="2293833"/>
    <lineage>
        <taxon>Bacteria</taxon>
        <taxon>Pseudomonadati</taxon>
        <taxon>Pseudomonadota</taxon>
        <taxon>Gammaproteobacteria</taxon>
        <taxon>Pseudomonadales</taxon>
        <taxon>Pseudomonadaceae</taxon>
        <taxon>Pseudomonas</taxon>
    </lineage>
</organism>
<comment type="caution">
    <text evidence="1">The sequence shown here is derived from an EMBL/GenBank/DDBJ whole genome shotgun (WGS) entry which is preliminary data.</text>
</comment>
<keyword evidence="2" id="KW-1185">Reference proteome</keyword>
<dbReference type="OrthoDB" id="6626044at2"/>
<reference evidence="1 2" key="1">
    <citation type="journal article" date="2019" name="Syst. Appl. Microbiol.">
        <title>New species of pathogenic Pseudomonas isolated from citrus in Tunisia: Proposal of Pseudomonas kairouanensis sp. nov. and Pseudomonas nabeulensis sp. nov.</title>
        <authorList>
            <person name="Oueslati M."/>
            <person name="Mulet M."/>
            <person name="Gomila M."/>
            <person name="Berge O."/>
            <person name="Hajlaoui M.R."/>
            <person name="Lalucat J."/>
            <person name="Sadfi-Zouaoui N."/>
            <person name="Garcia-Valdes E."/>
        </authorList>
    </citation>
    <scope>NUCLEOTIDE SEQUENCE [LARGE SCALE GENOMIC DNA]</scope>
    <source>
        <strain evidence="1 2">E10B</strain>
    </source>
</reference>
<sequence>MNRVRWLHAQWPLPIRAVGKKLVETPFTDERMDGFAIERIRDDFVEGRYIEKYNYQEVISTPFGTEEVFDRVGYRTTEFTLFDSSPHIELRHYQRSIKEFISRLLEACSFNLVVTPITVNLIEWVSALQLAVDQEITVDSLQVSGVEIDQGVTGKILLKGLRDVREATDVLLAGRKHVLEKVQVKFAGLHKTVVIQLSNNGTAKLPAVLPKDLLHHLRVSYPTGVR</sequence>
<accession>A0A4Z0AGJ7</accession>
<dbReference type="RefSeq" id="WP_135311182.1">
    <property type="nucleotide sequence ID" value="NZ_QUZT01000091.1"/>
</dbReference>
<evidence type="ECO:0000313" key="1">
    <source>
        <dbReference type="EMBL" id="TFY85892.1"/>
    </source>
</evidence>
<dbReference type="Proteomes" id="UP000297734">
    <property type="component" value="Unassembled WGS sequence"/>
</dbReference>
<name>A0A4Z0AGJ7_9PSED</name>
<protein>
    <submittedName>
        <fullName evidence="1">Uncharacterized protein</fullName>
    </submittedName>
</protein>
<proteinExistence type="predicted"/>
<evidence type="ECO:0000313" key="2">
    <source>
        <dbReference type="Proteomes" id="UP000297734"/>
    </source>
</evidence>